<evidence type="ECO:0000256" key="1">
    <source>
        <dbReference type="RuleBase" id="RU363038"/>
    </source>
</evidence>
<name>A0ABC8J785_ERUVS</name>
<feature type="compositionally biased region" description="Basic and acidic residues" evidence="2">
    <location>
        <begin position="212"/>
        <end position="236"/>
    </location>
</feature>
<gene>
    <name evidence="4" type="ORF">ERUC_LOCUS4561</name>
</gene>
<dbReference type="AlphaFoldDB" id="A0ABC8J785"/>
<sequence length="247" mass="28289">MLIEYLFEKFPDTDLAGEISIDDLQSCYKESKQKFDVDPVFKKKAQLAVVRIQGEDPVYCKTWAKICETSRTECATVYQRLQIELVRKESFYKPYIPSMIEELSDKGLVEESKGARVIKTKGDSNTLILVKSDGAYTYATTDMAGLWYRLNEEKVEWIIYVTDVGQAKHFETFFKVVNGEDGKKFKTRESKTVPLTDLLDEAMTRSKASITKRAEEARDAKEWTPEEIDKTAEGHPRISSSTAFEEV</sequence>
<dbReference type="PANTHER" id="PTHR11956:SF5">
    <property type="entry name" value="ARGININE--TRNA LIGASE, CYTOPLASMIC"/>
    <property type="match status" value="1"/>
</dbReference>
<keyword evidence="1" id="KW-0436">Ligase</keyword>
<keyword evidence="1" id="KW-0648">Protein biosynthesis</keyword>
<comment type="similarity">
    <text evidence="1">Belongs to the class-I aminoacyl-tRNA synthetase family.</text>
</comment>
<dbReference type="Pfam" id="PF00750">
    <property type="entry name" value="tRNA-synt_1d"/>
    <property type="match status" value="1"/>
</dbReference>
<organism evidence="4 5">
    <name type="scientific">Eruca vesicaria subsp. sativa</name>
    <name type="common">Garden rocket</name>
    <name type="synonym">Eruca sativa</name>
    <dbReference type="NCBI Taxonomy" id="29727"/>
    <lineage>
        <taxon>Eukaryota</taxon>
        <taxon>Viridiplantae</taxon>
        <taxon>Streptophyta</taxon>
        <taxon>Embryophyta</taxon>
        <taxon>Tracheophyta</taxon>
        <taxon>Spermatophyta</taxon>
        <taxon>Magnoliopsida</taxon>
        <taxon>eudicotyledons</taxon>
        <taxon>Gunneridae</taxon>
        <taxon>Pentapetalae</taxon>
        <taxon>rosids</taxon>
        <taxon>malvids</taxon>
        <taxon>Brassicales</taxon>
        <taxon>Brassicaceae</taxon>
        <taxon>Brassiceae</taxon>
        <taxon>Eruca</taxon>
    </lineage>
</organism>
<evidence type="ECO:0000256" key="2">
    <source>
        <dbReference type="SAM" id="MobiDB-lite"/>
    </source>
</evidence>
<dbReference type="SUPFAM" id="SSF52374">
    <property type="entry name" value="Nucleotidylyl transferase"/>
    <property type="match status" value="1"/>
</dbReference>
<dbReference type="GO" id="GO:0005524">
    <property type="term" value="F:ATP binding"/>
    <property type="evidence" value="ECO:0007669"/>
    <property type="project" value="UniProtKB-KW"/>
</dbReference>
<reference evidence="4 5" key="1">
    <citation type="submission" date="2022-03" db="EMBL/GenBank/DDBJ databases">
        <authorList>
            <person name="Macdonald S."/>
            <person name="Ahmed S."/>
            <person name="Newling K."/>
        </authorList>
    </citation>
    <scope>NUCLEOTIDE SEQUENCE [LARGE SCALE GENOMIC DNA]</scope>
</reference>
<keyword evidence="5" id="KW-1185">Reference proteome</keyword>
<keyword evidence="1" id="KW-0030">Aminoacyl-tRNA synthetase</keyword>
<dbReference type="PANTHER" id="PTHR11956">
    <property type="entry name" value="ARGINYL-TRNA SYNTHETASE"/>
    <property type="match status" value="1"/>
</dbReference>
<dbReference type="InterPro" id="IPR014729">
    <property type="entry name" value="Rossmann-like_a/b/a_fold"/>
</dbReference>
<dbReference type="GO" id="GO:0004812">
    <property type="term" value="F:aminoacyl-tRNA ligase activity"/>
    <property type="evidence" value="ECO:0007669"/>
    <property type="project" value="UniProtKB-KW"/>
</dbReference>
<proteinExistence type="inferred from homology"/>
<dbReference type="EMBL" id="CAKOAT010064711">
    <property type="protein sequence ID" value="CAH8306434.1"/>
    <property type="molecule type" value="Genomic_DNA"/>
</dbReference>
<feature type="compositionally biased region" description="Polar residues" evidence="2">
    <location>
        <begin position="238"/>
        <end position="247"/>
    </location>
</feature>
<dbReference type="Proteomes" id="UP001642260">
    <property type="component" value="Unassembled WGS sequence"/>
</dbReference>
<keyword evidence="1" id="KW-0067">ATP-binding</keyword>
<dbReference type="InterPro" id="IPR001278">
    <property type="entry name" value="Arg-tRNA-ligase"/>
</dbReference>
<feature type="region of interest" description="Disordered" evidence="2">
    <location>
        <begin position="209"/>
        <end position="247"/>
    </location>
</feature>
<protein>
    <recommendedName>
        <fullName evidence="3">Arginyl-tRNA synthetase catalytic core domain-containing protein</fullName>
    </recommendedName>
</protein>
<evidence type="ECO:0000259" key="3">
    <source>
        <dbReference type="Pfam" id="PF00750"/>
    </source>
</evidence>
<evidence type="ECO:0000313" key="5">
    <source>
        <dbReference type="Proteomes" id="UP001642260"/>
    </source>
</evidence>
<dbReference type="Gene3D" id="3.40.50.620">
    <property type="entry name" value="HUPs"/>
    <property type="match status" value="1"/>
</dbReference>
<dbReference type="InterPro" id="IPR035684">
    <property type="entry name" value="ArgRS_core"/>
</dbReference>
<accession>A0ABC8J785</accession>
<feature type="domain" description="Arginyl-tRNA synthetase catalytic core" evidence="3">
    <location>
        <begin position="1"/>
        <end position="177"/>
    </location>
</feature>
<comment type="caution">
    <text evidence="4">The sequence shown here is derived from an EMBL/GenBank/DDBJ whole genome shotgun (WGS) entry which is preliminary data.</text>
</comment>
<evidence type="ECO:0000313" key="4">
    <source>
        <dbReference type="EMBL" id="CAH8306434.1"/>
    </source>
</evidence>
<keyword evidence="1" id="KW-0547">Nucleotide-binding</keyword>
<dbReference type="GO" id="GO:0006412">
    <property type="term" value="P:translation"/>
    <property type="evidence" value="ECO:0007669"/>
    <property type="project" value="UniProtKB-KW"/>
</dbReference>